<comment type="pathway">
    <text evidence="9">Isoprenoid biosynthesis; isopentenyl diphosphate biosynthesis via mevalonate pathway; isopentenyl diphosphate from (R)-mevalonate: step 1/3.</text>
</comment>
<keyword evidence="3 12" id="KW-0808">Transferase</keyword>
<evidence type="ECO:0000256" key="7">
    <source>
        <dbReference type="ARBA" id="ARBA00022842"/>
    </source>
</evidence>
<dbReference type="InterPro" id="IPR006205">
    <property type="entry name" value="Mev_gal_kin"/>
</dbReference>
<dbReference type="GO" id="GO:0005829">
    <property type="term" value="C:cytosol"/>
    <property type="evidence" value="ECO:0007669"/>
    <property type="project" value="TreeGrafter"/>
</dbReference>
<dbReference type="InterPro" id="IPR020568">
    <property type="entry name" value="Ribosomal_Su5_D2-typ_SF"/>
</dbReference>
<dbReference type="PRINTS" id="PR00959">
    <property type="entry name" value="MEVGALKINASE"/>
</dbReference>
<evidence type="ECO:0000256" key="6">
    <source>
        <dbReference type="ARBA" id="ARBA00022840"/>
    </source>
</evidence>
<dbReference type="InterPro" id="IPR006204">
    <property type="entry name" value="GHMP_kinase_N_dom"/>
</dbReference>
<feature type="domain" description="GHMP kinase C-terminal" evidence="11">
    <location>
        <begin position="233"/>
        <end position="303"/>
    </location>
</feature>
<dbReference type="SUPFAM" id="SSF54211">
    <property type="entry name" value="Ribosomal protein S5 domain 2-like"/>
    <property type="match status" value="1"/>
</dbReference>
<keyword evidence="2" id="KW-0444">Lipid biosynthesis</keyword>
<evidence type="ECO:0000256" key="8">
    <source>
        <dbReference type="ARBA" id="ARBA00023098"/>
    </source>
</evidence>
<evidence type="ECO:0000256" key="4">
    <source>
        <dbReference type="ARBA" id="ARBA00022741"/>
    </source>
</evidence>
<evidence type="ECO:0000313" key="12">
    <source>
        <dbReference type="EMBL" id="QLL77924.1"/>
    </source>
</evidence>
<dbReference type="InterPro" id="IPR013750">
    <property type="entry name" value="GHMP_kinase_C_dom"/>
</dbReference>
<dbReference type="GO" id="GO:0004496">
    <property type="term" value="F:mevalonate kinase activity"/>
    <property type="evidence" value="ECO:0007669"/>
    <property type="project" value="UniProtKB-EC"/>
</dbReference>
<evidence type="ECO:0000256" key="5">
    <source>
        <dbReference type="ARBA" id="ARBA00022777"/>
    </source>
</evidence>
<gene>
    <name evidence="12" type="primary">mvk</name>
    <name evidence="12" type="ORF">GTO87_04460</name>
</gene>
<protein>
    <submittedName>
        <fullName evidence="12">Mevalonate kinase</fullName>
        <ecNumber evidence="12">2.7.1.36</ecNumber>
    </submittedName>
</protein>
<evidence type="ECO:0000256" key="2">
    <source>
        <dbReference type="ARBA" id="ARBA00022516"/>
    </source>
</evidence>
<dbReference type="Pfam" id="PF00288">
    <property type="entry name" value="GHMP_kinases_N"/>
    <property type="match status" value="1"/>
</dbReference>
<keyword evidence="4" id="KW-0547">Nucleotide-binding</keyword>
<dbReference type="UniPathway" id="UPA00057">
    <property type="reaction ID" value="UER00098"/>
</dbReference>
<organism evidence="12 13">
    <name type="scientific">Ligilactobacillus saerimneri</name>
    <dbReference type="NCBI Taxonomy" id="228229"/>
    <lineage>
        <taxon>Bacteria</taxon>
        <taxon>Bacillati</taxon>
        <taxon>Bacillota</taxon>
        <taxon>Bacilli</taxon>
        <taxon>Lactobacillales</taxon>
        <taxon>Lactobacillaceae</taxon>
        <taxon>Ligilactobacillus</taxon>
    </lineage>
</organism>
<dbReference type="GO" id="GO:0019287">
    <property type="term" value="P:isopentenyl diphosphate biosynthetic process, mevalonate pathway"/>
    <property type="evidence" value="ECO:0007669"/>
    <property type="project" value="UniProtKB-UniPathway"/>
</dbReference>
<dbReference type="EC" id="2.7.1.36" evidence="12"/>
<dbReference type="Gene3D" id="3.30.70.890">
    <property type="entry name" value="GHMP kinase, C-terminal domain"/>
    <property type="match status" value="1"/>
</dbReference>
<dbReference type="NCBIfam" id="TIGR00549">
    <property type="entry name" value="mevalon_kin"/>
    <property type="match status" value="1"/>
</dbReference>
<dbReference type="RefSeq" id="WP_180849642.1">
    <property type="nucleotide sequence ID" value="NZ_CP047418.1"/>
</dbReference>
<keyword evidence="8" id="KW-0443">Lipid metabolism</keyword>
<dbReference type="KEGG" id="lsw:GTO87_04460"/>
<name>A0A7H9EJV0_9LACO</name>
<reference evidence="12 13" key="1">
    <citation type="submission" date="2020-01" db="EMBL/GenBank/DDBJ databases">
        <title>Complete and circular genome sequences of six lactobacillus isolates from horses.</title>
        <authorList>
            <person name="Hassan H.M."/>
        </authorList>
    </citation>
    <scope>NUCLEOTIDE SEQUENCE [LARGE SCALE GENOMIC DNA]</scope>
    <source>
        <strain evidence="12 13">1A</strain>
    </source>
</reference>
<dbReference type="EMBL" id="CP047418">
    <property type="protein sequence ID" value="QLL77924.1"/>
    <property type="molecule type" value="Genomic_DNA"/>
</dbReference>
<keyword evidence="6" id="KW-0067">ATP-binding</keyword>
<sequence length="317" mass="33860">MREDKLTAVGTSHAKIILIGEHSVVYGQPAIAFPLSAVSVRVTVTANNHHGVLIKSSLYTGPLVTAPATLAGTKHLVAELLRGLPADQRNITLNISSNIPAERGMGSSAAVAVAIIRAIFRFYGWTLNQDVLLHLANISEIDTHKNPSGLDATTAANASPIWMIRDHEIKKIPVTSRGYLVICDSGILGQTKEAIAIVRQKMERDPQGTTQHLYNLGQLTAQVRTLLAQDEVIALGQALGQAHQELKELGVSLPAIDDLITASYAHGSLGSKLTGGGRGGCFICLTADRPTAEKLADYMKTQGIVQTWIEPLATSKE</sequence>
<dbReference type="GO" id="GO:0005524">
    <property type="term" value="F:ATP binding"/>
    <property type="evidence" value="ECO:0007669"/>
    <property type="project" value="UniProtKB-KW"/>
</dbReference>
<dbReference type="InterPro" id="IPR014721">
    <property type="entry name" value="Ribsml_uS5_D2-typ_fold_subgr"/>
</dbReference>
<dbReference type="InterPro" id="IPR036554">
    <property type="entry name" value="GHMP_kinase_C_sf"/>
</dbReference>
<evidence type="ECO:0000259" key="10">
    <source>
        <dbReference type="Pfam" id="PF00288"/>
    </source>
</evidence>
<feature type="domain" description="GHMP kinase N-terminal" evidence="10">
    <location>
        <begin position="82"/>
        <end position="155"/>
    </location>
</feature>
<accession>A0A7H9EJV0</accession>
<evidence type="ECO:0000256" key="9">
    <source>
        <dbReference type="ARBA" id="ARBA00029438"/>
    </source>
</evidence>
<evidence type="ECO:0000256" key="1">
    <source>
        <dbReference type="ARBA" id="ARBA00022490"/>
    </source>
</evidence>
<evidence type="ECO:0000313" key="13">
    <source>
        <dbReference type="Proteomes" id="UP000510886"/>
    </source>
</evidence>
<keyword evidence="5 12" id="KW-0418">Kinase</keyword>
<dbReference type="AlphaFoldDB" id="A0A7H9EJV0"/>
<dbReference type="PANTHER" id="PTHR43290:SF2">
    <property type="entry name" value="MEVALONATE KINASE"/>
    <property type="match status" value="1"/>
</dbReference>
<dbReference type="PANTHER" id="PTHR43290">
    <property type="entry name" value="MEVALONATE KINASE"/>
    <property type="match status" value="1"/>
</dbReference>
<dbReference type="Pfam" id="PF08544">
    <property type="entry name" value="GHMP_kinases_C"/>
    <property type="match status" value="1"/>
</dbReference>
<keyword evidence="1" id="KW-0963">Cytoplasm</keyword>
<keyword evidence="7" id="KW-0460">Magnesium</keyword>
<dbReference type="Gene3D" id="3.30.230.10">
    <property type="match status" value="1"/>
</dbReference>
<evidence type="ECO:0000256" key="3">
    <source>
        <dbReference type="ARBA" id="ARBA00022679"/>
    </source>
</evidence>
<dbReference type="SUPFAM" id="SSF55060">
    <property type="entry name" value="GHMP Kinase, C-terminal domain"/>
    <property type="match status" value="1"/>
</dbReference>
<proteinExistence type="predicted"/>
<dbReference type="Proteomes" id="UP000510886">
    <property type="component" value="Chromosome"/>
</dbReference>
<evidence type="ECO:0000259" key="11">
    <source>
        <dbReference type="Pfam" id="PF08544"/>
    </source>
</evidence>